<sequence>MKNQIDFRCPHCGLLMQFNLSNFLGINISAFHCSACKKPLVLLMVRFLPDCLHWWVARLSDNRFRKSLVEQLTHINEILRELVGNDLAREPEETKIPSASSQAKKSRPGVQNLITDKEVTKMQAVLSQMIFRLEDI</sequence>
<organism evidence="1 2">
    <name type="scientific">Candidatus Buchananbacteria bacterium RIFCSPHIGHO2_01_FULL_39_14</name>
    <dbReference type="NCBI Taxonomy" id="1797532"/>
    <lineage>
        <taxon>Bacteria</taxon>
        <taxon>Candidatus Buchananiibacteriota</taxon>
    </lineage>
</organism>
<protein>
    <submittedName>
        <fullName evidence="1">Uncharacterized protein</fullName>
    </submittedName>
</protein>
<name>A0A1G1XZ15_9BACT</name>
<accession>A0A1G1XZ15</accession>
<gene>
    <name evidence="1" type="ORF">A2729_02965</name>
</gene>
<evidence type="ECO:0000313" key="2">
    <source>
        <dbReference type="Proteomes" id="UP000178930"/>
    </source>
</evidence>
<evidence type="ECO:0000313" key="1">
    <source>
        <dbReference type="EMBL" id="OGY44820.1"/>
    </source>
</evidence>
<comment type="caution">
    <text evidence="1">The sequence shown here is derived from an EMBL/GenBank/DDBJ whole genome shotgun (WGS) entry which is preliminary data.</text>
</comment>
<proteinExistence type="predicted"/>
<reference evidence="1 2" key="1">
    <citation type="journal article" date="2016" name="Nat. Commun.">
        <title>Thousands of microbial genomes shed light on interconnected biogeochemical processes in an aquifer system.</title>
        <authorList>
            <person name="Anantharaman K."/>
            <person name="Brown C.T."/>
            <person name="Hug L.A."/>
            <person name="Sharon I."/>
            <person name="Castelle C.J."/>
            <person name="Probst A.J."/>
            <person name="Thomas B.C."/>
            <person name="Singh A."/>
            <person name="Wilkins M.J."/>
            <person name="Karaoz U."/>
            <person name="Brodie E.L."/>
            <person name="Williams K.H."/>
            <person name="Hubbard S.S."/>
            <person name="Banfield J.F."/>
        </authorList>
    </citation>
    <scope>NUCLEOTIDE SEQUENCE [LARGE SCALE GENOMIC DNA]</scope>
</reference>
<dbReference type="AlphaFoldDB" id="A0A1G1XZ15"/>
<dbReference type="Proteomes" id="UP000178930">
    <property type="component" value="Unassembled WGS sequence"/>
</dbReference>
<dbReference type="EMBL" id="MHIB01000012">
    <property type="protein sequence ID" value="OGY44820.1"/>
    <property type="molecule type" value="Genomic_DNA"/>
</dbReference>